<comment type="subcellular location">
    <subcellularLocation>
        <location evidence="1">Membrane</location>
        <topology evidence="1">Multi-pass membrane protein</topology>
    </subcellularLocation>
</comment>
<dbReference type="InterPro" id="IPR007271">
    <property type="entry name" value="Nuc_sug_transpt"/>
</dbReference>
<proteinExistence type="predicted"/>
<sequence>MSLYLYSIVLGTLITGAANSLFTKYQDNQCVLNCDSPDLSKHRNFEQPGIQTLQMFIGELSMFFVFQFYKWYKNRQEYISLRTEEDDIKEVSIFSSVKLAIPALCDLTCTTLLNIGLVYTPVSIYQMTRGSVVLFVAILSVIFLHRKITKLEWISLFFVSLGVAIVGLSGSKNSSKSESLDNTGLVVVGIFLIVFATLLQGVQFVVEEHILEKQPIIPLQLVFIEGFYGASILLILMILLNFIIGSVESKKDFKYSPFNLNEAFSQVFNNEKVLFSSIMIMISIATFNYCGLSITHKISATARSTIDTCRTLLVWIVAIIMGWESFHLLQFFGFIVLVFGTLCFNGVLKPETWSFIPSSLKSEFNGEERLINVIDEIDEPIDRIVVPSDQKQNSVNSIKFNDASSHTPSLQDTLRSEEGPLNISSKINNQHPLESRINNWEANEYDNKLEMYRRVFGSGEPIKRTMDLKIIEEVDQYKPSLLSNGNSLHKDVLLNKDTSIDWDDIYTGGFANGDNVKDFHSEMEKRLNI</sequence>
<evidence type="ECO:0000313" key="7">
    <source>
        <dbReference type="EMBL" id="CAI5759196.1"/>
    </source>
</evidence>
<comment type="caution">
    <text evidence="7">The sequence shown here is derived from an EMBL/GenBank/DDBJ whole genome shotgun (WGS) entry which is preliminary data.</text>
</comment>
<dbReference type="GO" id="GO:0000139">
    <property type="term" value="C:Golgi membrane"/>
    <property type="evidence" value="ECO:0007669"/>
    <property type="project" value="InterPro"/>
</dbReference>
<dbReference type="Gene3D" id="1.10.3730.20">
    <property type="match status" value="1"/>
</dbReference>
<evidence type="ECO:0000256" key="2">
    <source>
        <dbReference type="ARBA" id="ARBA00022692"/>
    </source>
</evidence>
<feature type="transmembrane region" description="Helical" evidence="5">
    <location>
        <begin position="124"/>
        <end position="144"/>
    </location>
</feature>
<evidence type="ECO:0000256" key="3">
    <source>
        <dbReference type="ARBA" id="ARBA00022989"/>
    </source>
</evidence>
<feature type="transmembrane region" description="Helical" evidence="5">
    <location>
        <begin position="227"/>
        <end position="247"/>
    </location>
</feature>
<dbReference type="Proteomes" id="UP001152885">
    <property type="component" value="Unassembled WGS sequence"/>
</dbReference>
<reference evidence="7" key="1">
    <citation type="submission" date="2022-12" db="EMBL/GenBank/DDBJ databases">
        <authorList>
            <person name="Brejova B."/>
        </authorList>
    </citation>
    <scope>NUCLEOTIDE SEQUENCE</scope>
</reference>
<name>A0A9W4XEB2_9ASCO</name>
<dbReference type="SUPFAM" id="SSF103481">
    <property type="entry name" value="Multidrug resistance efflux transporter EmrE"/>
    <property type="match status" value="1"/>
</dbReference>
<keyword evidence="6" id="KW-0732">Signal</keyword>
<accession>A0A9W4XEB2</accession>
<evidence type="ECO:0000313" key="8">
    <source>
        <dbReference type="Proteomes" id="UP001152885"/>
    </source>
</evidence>
<dbReference type="EMBL" id="CANTUO010000004">
    <property type="protein sequence ID" value="CAI5759196.1"/>
    <property type="molecule type" value="Genomic_DNA"/>
</dbReference>
<dbReference type="InterPro" id="IPR037185">
    <property type="entry name" value="EmrE-like"/>
</dbReference>
<feature type="transmembrane region" description="Helical" evidence="5">
    <location>
        <begin position="183"/>
        <end position="206"/>
    </location>
</feature>
<organism evidence="7 8">
    <name type="scientific">Candida verbasci</name>
    <dbReference type="NCBI Taxonomy" id="1227364"/>
    <lineage>
        <taxon>Eukaryota</taxon>
        <taxon>Fungi</taxon>
        <taxon>Dikarya</taxon>
        <taxon>Ascomycota</taxon>
        <taxon>Saccharomycotina</taxon>
        <taxon>Pichiomycetes</taxon>
        <taxon>Debaryomycetaceae</taxon>
        <taxon>Candida/Lodderomyces clade</taxon>
        <taxon>Candida</taxon>
    </lineage>
</organism>
<gene>
    <name evidence="7" type="ORF">CANVERA_P3705</name>
</gene>
<feature type="signal peptide" evidence="6">
    <location>
        <begin position="1"/>
        <end position="18"/>
    </location>
</feature>
<feature type="transmembrane region" description="Helical" evidence="5">
    <location>
        <begin position="304"/>
        <end position="323"/>
    </location>
</feature>
<protein>
    <submittedName>
        <fullName evidence="7">Uncharacterized protein</fullName>
    </submittedName>
</protein>
<dbReference type="AlphaFoldDB" id="A0A9W4XEB2"/>
<dbReference type="OrthoDB" id="408493at2759"/>
<dbReference type="GO" id="GO:0015165">
    <property type="term" value="F:pyrimidine nucleotide-sugar transmembrane transporter activity"/>
    <property type="evidence" value="ECO:0007669"/>
    <property type="project" value="InterPro"/>
</dbReference>
<keyword evidence="3 5" id="KW-1133">Transmembrane helix</keyword>
<feature type="chain" id="PRO_5040789151" evidence="6">
    <location>
        <begin position="19"/>
        <end position="529"/>
    </location>
</feature>
<dbReference type="Pfam" id="PF04142">
    <property type="entry name" value="Nuc_sug_transp"/>
    <property type="match status" value="1"/>
</dbReference>
<feature type="transmembrane region" description="Helical" evidence="5">
    <location>
        <begin position="53"/>
        <end position="72"/>
    </location>
</feature>
<dbReference type="PANTHER" id="PTHR13146:SF0">
    <property type="entry name" value="SOLUTE CARRIER FAMILY 35 MEMBER F6"/>
    <property type="match status" value="1"/>
</dbReference>
<feature type="transmembrane region" description="Helical" evidence="5">
    <location>
        <begin position="99"/>
        <end position="118"/>
    </location>
</feature>
<evidence type="ECO:0000256" key="1">
    <source>
        <dbReference type="ARBA" id="ARBA00004141"/>
    </source>
</evidence>
<keyword evidence="2 5" id="KW-0812">Transmembrane</keyword>
<keyword evidence="4 5" id="KW-0472">Membrane</keyword>
<evidence type="ECO:0000256" key="5">
    <source>
        <dbReference type="SAM" id="Phobius"/>
    </source>
</evidence>
<evidence type="ECO:0000256" key="6">
    <source>
        <dbReference type="SAM" id="SignalP"/>
    </source>
</evidence>
<feature type="transmembrane region" description="Helical" evidence="5">
    <location>
        <begin position="273"/>
        <end position="292"/>
    </location>
</feature>
<dbReference type="Pfam" id="PF05348">
    <property type="entry name" value="UMP1"/>
    <property type="match status" value="1"/>
</dbReference>
<evidence type="ECO:0000256" key="4">
    <source>
        <dbReference type="ARBA" id="ARBA00023136"/>
    </source>
</evidence>
<feature type="transmembrane region" description="Helical" evidence="5">
    <location>
        <begin position="151"/>
        <end position="171"/>
    </location>
</feature>
<dbReference type="PANTHER" id="PTHR13146">
    <property type="match status" value="1"/>
</dbReference>
<keyword evidence="8" id="KW-1185">Reference proteome</keyword>